<keyword evidence="1" id="KW-0472">Membrane</keyword>
<sequence length="52" mass="5483">MITATLTPPAAAGGNLNYHALAVSLNLLTGFFCLLAGRFTWGSWPTCCRVPS</sequence>
<keyword evidence="1" id="KW-0812">Transmembrane</keyword>
<reference evidence="2" key="1">
    <citation type="submission" date="2012-03" db="EMBL/GenBank/DDBJ databases">
        <title>Functional metagenomics reveals considerable lignocellulase gene clusters in the gut microbiome of a wood-feeding higher termite.</title>
        <authorList>
            <person name="Liu N."/>
        </authorList>
    </citation>
    <scope>NUCLEOTIDE SEQUENCE</scope>
</reference>
<organism evidence="2">
    <name type="scientific">uncultured bacterium contig00009</name>
    <dbReference type="NCBI Taxonomy" id="1181501"/>
    <lineage>
        <taxon>Bacteria</taxon>
        <taxon>environmental samples</taxon>
    </lineage>
</organism>
<evidence type="ECO:0000256" key="1">
    <source>
        <dbReference type="SAM" id="Phobius"/>
    </source>
</evidence>
<protein>
    <submittedName>
        <fullName evidence="2">Uncharacterized protein</fullName>
    </submittedName>
</protein>
<evidence type="ECO:0000313" key="2">
    <source>
        <dbReference type="EMBL" id="AGS52836.1"/>
    </source>
</evidence>
<name>A0A806JZV6_9BACT</name>
<accession>A0A806JZV6</accession>
<dbReference type="AlphaFoldDB" id="A0A806JZV6"/>
<keyword evidence="1" id="KW-1133">Transmembrane helix</keyword>
<feature type="transmembrane region" description="Helical" evidence="1">
    <location>
        <begin position="16"/>
        <end position="36"/>
    </location>
</feature>
<dbReference type="EMBL" id="JQ844213">
    <property type="protein sequence ID" value="AGS52836.1"/>
    <property type="molecule type" value="Genomic_DNA"/>
</dbReference>
<proteinExistence type="predicted"/>